<dbReference type="AlphaFoldDB" id="A0A7S2ZAB7"/>
<feature type="compositionally biased region" description="Acidic residues" evidence="4">
    <location>
        <begin position="81"/>
        <end position="92"/>
    </location>
</feature>
<keyword evidence="3" id="KW-0653">Protein transport</keyword>
<proteinExistence type="inferred from homology"/>
<gene>
    <name evidence="5" type="ORF">CLAU1311_LOCUS9404</name>
    <name evidence="6" type="ORF">CLAU1311_LOCUS9405</name>
</gene>
<dbReference type="SUPFAM" id="SSF55724">
    <property type="entry name" value="Mog1p/PsbP-like"/>
    <property type="match status" value="1"/>
</dbReference>
<dbReference type="InterPro" id="IPR007681">
    <property type="entry name" value="Mog1"/>
</dbReference>
<dbReference type="EMBL" id="HBHU01014399">
    <property type="protein sequence ID" value="CAE0029084.1"/>
    <property type="molecule type" value="Transcribed_RNA"/>
</dbReference>
<accession>A0A7S2ZAB7</accession>
<keyword evidence="2" id="KW-0813">Transport</keyword>
<evidence type="ECO:0000313" key="6">
    <source>
        <dbReference type="EMBL" id="CAE0029087.1"/>
    </source>
</evidence>
<evidence type="ECO:0000313" key="5">
    <source>
        <dbReference type="EMBL" id="CAE0029084.1"/>
    </source>
</evidence>
<evidence type="ECO:0000256" key="3">
    <source>
        <dbReference type="ARBA" id="ARBA00022927"/>
    </source>
</evidence>
<dbReference type="GO" id="GO:0031267">
    <property type="term" value="F:small GTPase binding"/>
    <property type="evidence" value="ECO:0007669"/>
    <property type="project" value="TreeGrafter"/>
</dbReference>
<name>A0A7S2ZAB7_9CHLO</name>
<comment type="similarity">
    <text evidence="1">Belongs to the MOG1 family.</text>
</comment>
<dbReference type="InterPro" id="IPR016123">
    <property type="entry name" value="Mog1/PsbP_a/b/a-sand"/>
</dbReference>
<evidence type="ECO:0000256" key="2">
    <source>
        <dbReference type="ARBA" id="ARBA00022448"/>
    </source>
</evidence>
<dbReference type="Pfam" id="PF04603">
    <property type="entry name" value="Mog1"/>
    <property type="match status" value="1"/>
</dbReference>
<sequence length="163" mass="17152">MPSPSTAAASGQKGLKGTPKTVVSYCVGTQLVSKYREDRTAANRVQVCLGLVSIPEYETEILVTLNTPLNINPKSSSAAYTEEEEEDDDEEGGGGGGGTGKVDSSLGKLSLRDNTNDAGAGAGAGAGDDEKKEGSQREEELFALFQAMLRSFRVVDYRLFGHG</sequence>
<organism evidence="5">
    <name type="scientific">Chloropicon laureae</name>
    <dbReference type="NCBI Taxonomy" id="464258"/>
    <lineage>
        <taxon>Eukaryota</taxon>
        <taxon>Viridiplantae</taxon>
        <taxon>Chlorophyta</taxon>
        <taxon>Chloropicophyceae</taxon>
        <taxon>Chloropicales</taxon>
        <taxon>Chloropicaceae</taxon>
        <taxon>Chloropicon</taxon>
    </lineage>
</organism>
<protein>
    <submittedName>
        <fullName evidence="5">Uncharacterized protein</fullName>
    </submittedName>
</protein>
<feature type="compositionally biased region" description="Basic and acidic residues" evidence="4">
    <location>
        <begin position="128"/>
        <end position="137"/>
    </location>
</feature>
<reference evidence="5" key="1">
    <citation type="submission" date="2021-01" db="EMBL/GenBank/DDBJ databases">
        <authorList>
            <person name="Corre E."/>
            <person name="Pelletier E."/>
            <person name="Niang G."/>
            <person name="Scheremetjew M."/>
            <person name="Finn R."/>
            <person name="Kale V."/>
            <person name="Holt S."/>
            <person name="Cochrane G."/>
            <person name="Meng A."/>
            <person name="Brown T."/>
            <person name="Cohen L."/>
        </authorList>
    </citation>
    <scope>NUCLEOTIDE SEQUENCE</scope>
    <source>
        <strain evidence="5">RCC856</strain>
    </source>
</reference>
<dbReference type="Gene3D" id="3.40.1000.10">
    <property type="entry name" value="Mog1/PsbP, alpha/beta/alpha sandwich"/>
    <property type="match status" value="1"/>
</dbReference>
<dbReference type="PANTHER" id="PTHR15837:SF0">
    <property type="entry name" value="RAN GUANINE NUCLEOTIDE RELEASE FACTOR"/>
    <property type="match status" value="1"/>
</dbReference>
<dbReference type="GO" id="GO:0005634">
    <property type="term" value="C:nucleus"/>
    <property type="evidence" value="ECO:0007669"/>
    <property type="project" value="TreeGrafter"/>
</dbReference>
<evidence type="ECO:0000256" key="1">
    <source>
        <dbReference type="ARBA" id="ARBA00010307"/>
    </source>
</evidence>
<dbReference type="EMBL" id="HBHU01014400">
    <property type="protein sequence ID" value="CAE0029087.1"/>
    <property type="molecule type" value="Transcribed_RNA"/>
</dbReference>
<dbReference type="GO" id="GO:0005085">
    <property type="term" value="F:guanyl-nucleotide exchange factor activity"/>
    <property type="evidence" value="ECO:0007669"/>
    <property type="project" value="TreeGrafter"/>
</dbReference>
<feature type="compositionally biased region" description="Polar residues" evidence="4">
    <location>
        <begin position="66"/>
        <end position="79"/>
    </location>
</feature>
<evidence type="ECO:0000256" key="4">
    <source>
        <dbReference type="SAM" id="MobiDB-lite"/>
    </source>
</evidence>
<dbReference type="PANTHER" id="PTHR15837">
    <property type="entry name" value="RAN GUANINE NUCLEOTIDE RELEASE FACTOR"/>
    <property type="match status" value="1"/>
</dbReference>
<dbReference type="GO" id="GO:0006606">
    <property type="term" value="P:protein import into nucleus"/>
    <property type="evidence" value="ECO:0007669"/>
    <property type="project" value="TreeGrafter"/>
</dbReference>
<feature type="region of interest" description="Disordered" evidence="4">
    <location>
        <begin position="66"/>
        <end position="137"/>
    </location>
</feature>